<evidence type="ECO:0000256" key="1">
    <source>
        <dbReference type="SAM" id="MobiDB-lite"/>
    </source>
</evidence>
<feature type="region of interest" description="Disordered" evidence="1">
    <location>
        <begin position="196"/>
        <end position="218"/>
    </location>
</feature>
<dbReference type="Proteomes" id="UP000277326">
    <property type="component" value="Unassembled WGS sequence"/>
</dbReference>
<name>A0A3M0DP22_9EURY</name>
<gene>
    <name evidence="2" type="ORF">ATH50_0852</name>
</gene>
<evidence type="ECO:0000313" key="3">
    <source>
        <dbReference type="Proteomes" id="UP000277326"/>
    </source>
</evidence>
<comment type="caution">
    <text evidence="2">The sequence shown here is derived from an EMBL/GenBank/DDBJ whole genome shotgun (WGS) entry which is preliminary data.</text>
</comment>
<dbReference type="AlphaFoldDB" id="A0A3M0DP22"/>
<evidence type="ECO:0000313" key="2">
    <source>
        <dbReference type="EMBL" id="RMB23631.1"/>
    </source>
</evidence>
<reference evidence="2 3" key="1">
    <citation type="journal article" date="2015" name="Stand. Genomic Sci.">
        <title>Genomic Encyclopedia of Bacterial and Archaeal Type Strains, Phase III: the genomes of soil and plant-associated and newly described type strains.</title>
        <authorList>
            <person name="Whitman W.B."/>
            <person name="Woyke T."/>
            <person name="Klenk H.P."/>
            <person name="Zhou Y."/>
            <person name="Lilburn T.G."/>
            <person name="Beck B.J."/>
            <person name="De Vos P."/>
            <person name="Vandamme P."/>
            <person name="Eisen J.A."/>
            <person name="Garrity G."/>
            <person name="Hugenholtz P."/>
            <person name="Kyrpides N.C."/>
        </authorList>
    </citation>
    <scope>NUCLEOTIDE SEQUENCE [LARGE SCALE GENOMIC DNA]</scope>
    <source>
        <strain evidence="2 3">CGMCC 1.10124</strain>
    </source>
</reference>
<dbReference type="EMBL" id="REFS01000002">
    <property type="protein sequence ID" value="RMB23631.1"/>
    <property type="molecule type" value="Genomic_DNA"/>
</dbReference>
<protein>
    <submittedName>
        <fullName evidence="2">Uncharacterized protein</fullName>
    </submittedName>
</protein>
<organism evidence="2 3">
    <name type="scientific">Haloplanus aerogenes</name>
    <dbReference type="NCBI Taxonomy" id="660522"/>
    <lineage>
        <taxon>Archaea</taxon>
        <taxon>Methanobacteriati</taxon>
        <taxon>Methanobacteriota</taxon>
        <taxon>Stenosarchaea group</taxon>
        <taxon>Halobacteria</taxon>
        <taxon>Halobacteriales</taxon>
        <taxon>Haloferacaceae</taxon>
        <taxon>Haloplanus</taxon>
    </lineage>
</organism>
<sequence length="241" mass="27903">MCNDNMTWRASIDGNHEDLKLLERTFNDDPRVVSDPEYGKFFLESSRFDQLSGGDSDEVWRQAQEILQTLSGVIEMNHGLFEELRVAGLYKEDGETHVFDRPDPVRVHATSEARDALGLTNRDIFDDQEFFQLVERNGAVFELAMLWQRGDGWMNLCKILEHIEAQLGEKVHEIGWISKDERKNFRRTANDKKALGLDARHANPEISSSPPQPMAHSDARKLIRTVSIKWLKQERDDHREE</sequence>
<accession>A0A3M0DP22</accession>
<proteinExistence type="predicted"/>